<dbReference type="EMBL" id="CAJVPS010000053">
    <property type="protein sequence ID" value="CAG8445939.1"/>
    <property type="molecule type" value="Genomic_DNA"/>
</dbReference>
<dbReference type="Proteomes" id="UP000789508">
    <property type="component" value="Unassembled WGS sequence"/>
</dbReference>
<reference evidence="3" key="1">
    <citation type="submission" date="2021-06" db="EMBL/GenBank/DDBJ databases">
        <authorList>
            <person name="Kallberg Y."/>
            <person name="Tangrot J."/>
            <person name="Rosling A."/>
        </authorList>
    </citation>
    <scope>NUCLEOTIDE SEQUENCE</scope>
    <source>
        <strain evidence="3">FL130A</strain>
    </source>
</reference>
<dbReference type="AlphaFoldDB" id="A0A9N8VAA2"/>
<proteinExistence type="predicted"/>
<feature type="compositionally biased region" description="Low complexity" evidence="2">
    <location>
        <begin position="112"/>
        <end position="121"/>
    </location>
</feature>
<keyword evidence="4" id="KW-1185">Reference proteome</keyword>
<evidence type="ECO:0000313" key="4">
    <source>
        <dbReference type="Proteomes" id="UP000789508"/>
    </source>
</evidence>
<keyword evidence="1" id="KW-0175">Coiled coil</keyword>
<evidence type="ECO:0000256" key="1">
    <source>
        <dbReference type="SAM" id="Coils"/>
    </source>
</evidence>
<name>A0A9N8VAA2_9GLOM</name>
<gene>
    <name evidence="3" type="ORF">ALEPTO_LOCUS680</name>
</gene>
<evidence type="ECO:0000313" key="3">
    <source>
        <dbReference type="EMBL" id="CAG8445939.1"/>
    </source>
</evidence>
<feature type="coiled-coil region" evidence="1">
    <location>
        <begin position="215"/>
        <end position="285"/>
    </location>
</feature>
<accession>A0A9N8VAA2</accession>
<feature type="region of interest" description="Disordered" evidence="2">
    <location>
        <begin position="185"/>
        <end position="213"/>
    </location>
</feature>
<feature type="compositionally biased region" description="Pro residues" evidence="2">
    <location>
        <begin position="67"/>
        <end position="82"/>
    </location>
</feature>
<evidence type="ECO:0000256" key="2">
    <source>
        <dbReference type="SAM" id="MobiDB-lite"/>
    </source>
</evidence>
<sequence length="287" mass="32106">MSLSLADRLVELNDAREKGLITTEEYKTLRTRILESFSQVSSTITTVTTAASITSNNNSSSQGRRSIPPPVPPPLPPPLPPPFSTSNVIIPVPMVQRIPPFEHASTSGQIFTPPNAAATTPNSPPPSPQPHSSAAVPTPSNIPQNGTRTLPDESFLQKRRNVRSFTISEVPSSSEQQRINIQEFEQQLPEMPPPPYTPPESRRRGSSSFFKPKTAAELRQELDKLKEYAKREQDSWKMEEARLSMRIGTKPEELERIRKKMRDSAEKYKKKIDVANSKLRQAIEQGF</sequence>
<dbReference type="OrthoDB" id="2444437at2759"/>
<feature type="region of interest" description="Disordered" evidence="2">
    <location>
        <begin position="104"/>
        <end position="156"/>
    </location>
</feature>
<protein>
    <submittedName>
        <fullName evidence="3">12419_t:CDS:1</fullName>
    </submittedName>
</protein>
<feature type="compositionally biased region" description="Polar residues" evidence="2">
    <location>
        <begin position="138"/>
        <end position="148"/>
    </location>
</feature>
<comment type="caution">
    <text evidence="3">The sequence shown here is derived from an EMBL/GenBank/DDBJ whole genome shotgun (WGS) entry which is preliminary data.</text>
</comment>
<organism evidence="3 4">
    <name type="scientific">Ambispora leptoticha</name>
    <dbReference type="NCBI Taxonomy" id="144679"/>
    <lineage>
        <taxon>Eukaryota</taxon>
        <taxon>Fungi</taxon>
        <taxon>Fungi incertae sedis</taxon>
        <taxon>Mucoromycota</taxon>
        <taxon>Glomeromycotina</taxon>
        <taxon>Glomeromycetes</taxon>
        <taxon>Archaeosporales</taxon>
        <taxon>Ambisporaceae</taxon>
        <taxon>Ambispora</taxon>
    </lineage>
</organism>
<feature type="region of interest" description="Disordered" evidence="2">
    <location>
        <begin position="53"/>
        <end position="82"/>
    </location>
</feature>